<dbReference type="InterPro" id="IPR035952">
    <property type="entry name" value="Rhomboid-like_sf"/>
</dbReference>
<dbReference type="EMBL" id="CAJHCP010000010">
    <property type="protein sequence ID" value="CAD6548149.1"/>
    <property type="molecule type" value="Genomic_DNA"/>
</dbReference>
<proteinExistence type="predicted"/>
<keyword evidence="3 5" id="KW-1133">Transmembrane helix</keyword>
<feature type="transmembrane region" description="Helical" evidence="5">
    <location>
        <begin position="26"/>
        <end position="49"/>
    </location>
</feature>
<dbReference type="Proteomes" id="UP000598032">
    <property type="component" value="Unassembled WGS sequence"/>
</dbReference>
<evidence type="ECO:0000256" key="3">
    <source>
        <dbReference type="ARBA" id="ARBA00022989"/>
    </source>
</evidence>
<feature type="transmembrane region" description="Helical" evidence="5">
    <location>
        <begin position="126"/>
        <end position="143"/>
    </location>
</feature>
<evidence type="ECO:0000259" key="6">
    <source>
        <dbReference type="Pfam" id="PF01694"/>
    </source>
</evidence>
<feature type="domain" description="Peptidase S54 rhomboid" evidence="6">
    <location>
        <begin position="67"/>
        <end position="196"/>
    </location>
</feature>
<comment type="caution">
    <text evidence="7">The sequence shown here is derived from an EMBL/GenBank/DDBJ whole genome shotgun (WGS) entry which is preliminary data.</text>
</comment>
<protein>
    <recommendedName>
        <fullName evidence="6">Peptidase S54 rhomboid domain-containing protein</fullName>
    </recommendedName>
</protein>
<organism evidence="7 8">
    <name type="scientific">Paraburkholderia metrosideri</name>
    <dbReference type="NCBI Taxonomy" id="580937"/>
    <lineage>
        <taxon>Bacteria</taxon>
        <taxon>Pseudomonadati</taxon>
        <taxon>Pseudomonadota</taxon>
        <taxon>Betaproteobacteria</taxon>
        <taxon>Burkholderiales</taxon>
        <taxon>Burkholderiaceae</taxon>
        <taxon>Paraburkholderia</taxon>
    </lineage>
</organism>
<keyword evidence="8" id="KW-1185">Reference proteome</keyword>
<sequence length="206" mass="21865">MPQPTMQLGGANAGRDTLAVRLKSRIVLLALFVGSMWAVFFLSAAMPFLDLNRHGVVPRSLSGLQGILFAPWLHASLAHIAANTGGLLILGWLCMWPRLSNFWEATVGAMLGAGLCAWLFGTSYSVHIGASGLVFGYAGYLIARGYYTRKVLALIVALLVMASFGLSLLIGVLPLDPGLSWQSHIGGLLGGILVVRMGSSGGSRRR</sequence>
<dbReference type="SUPFAM" id="SSF144091">
    <property type="entry name" value="Rhomboid-like"/>
    <property type="match status" value="1"/>
</dbReference>
<feature type="transmembrane region" description="Helical" evidence="5">
    <location>
        <begin position="152"/>
        <end position="173"/>
    </location>
</feature>
<dbReference type="InterPro" id="IPR022764">
    <property type="entry name" value="Peptidase_S54_rhomboid_dom"/>
</dbReference>
<comment type="subcellular location">
    <subcellularLocation>
        <location evidence="1">Membrane</location>
        <topology evidence="1">Multi-pass membrane protein</topology>
    </subcellularLocation>
</comment>
<reference evidence="7 8" key="1">
    <citation type="submission" date="2020-10" db="EMBL/GenBank/DDBJ databases">
        <authorList>
            <person name="Peeters C."/>
        </authorList>
    </citation>
    <scope>NUCLEOTIDE SEQUENCE [LARGE SCALE GENOMIC DNA]</scope>
    <source>
        <strain evidence="7 8">LMG 28140</strain>
    </source>
</reference>
<feature type="transmembrane region" description="Helical" evidence="5">
    <location>
        <begin position="69"/>
        <end position="95"/>
    </location>
</feature>
<feature type="transmembrane region" description="Helical" evidence="5">
    <location>
        <begin position="179"/>
        <end position="198"/>
    </location>
</feature>
<feature type="transmembrane region" description="Helical" evidence="5">
    <location>
        <begin position="102"/>
        <end position="120"/>
    </location>
</feature>
<evidence type="ECO:0000256" key="2">
    <source>
        <dbReference type="ARBA" id="ARBA00022692"/>
    </source>
</evidence>
<evidence type="ECO:0000256" key="4">
    <source>
        <dbReference type="ARBA" id="ARBA00023136"/>
    </source>
</evidence>
<keyword evidence="4 5" id="KW-0472">Membrane</keyword>
<evidence type="ECO:0000256" key="5">
    <source>
        <dbReference type="SAM" id="Phobius"/>
    </source>
</evidence>
<evidence type="ECO:0000313" key="8">
    <source>
        <dbReference type="Proteomes" id="UP000598032"/>
    </source>
</evidence>
<gene>
    <name evidence="7" type="ORF">LMG28140_04550</name>
</gene>
<evidence type="ECO:0000313" key="7">
    <source>
        <dbReference type="EMBL" id="CAD6548149.1"/>
    </source>
</evidence>
<dbReference type="Gene3D" id="1.20.1540.10">
    <property type="entry name" value="Rhomboid-like"/>
    <property type="match status" value="1"/>
</dbReference>
<keyword evidence="2 5" id="KW-0812">Transmembrane</keyword>
<accession>A0ABN7I4X7</accession>
<dbReference type="Pfam" id="PF01694">
    <property type="entry name" value="Rhomboid"/>
    <property type="match status" value="1"/>
</dbReference>
<evidence type="ECO:0000256" key="1">
    <source>
        <dbReference type="ARBA" id="ARBA00004141"/>
    </source>
</evidence>
<name>A0ABN7I4X7_9BURK</name>